<dbReference type="PANTHER" id="PTHR48475:SF1">
    <property type="entry name" value="RNASE H TYPE-1 DOMAIN-CONTAINING PROTEIN"/>
    <property type="match status" value="1"/>
</dbReference>
<protein>
    <submittedName>
        <fullName evidence="2">Uncharacterized protein</fullName>
    </submittedName>
</protein>
<dbReference type="PANTHER" id="PTHR48475">
    <property type="entry name" value="RIBONUCLEASE H"/>
    <property type="match status" value="1"/>
</dbReference>
<evidence type="ECO:0000313" key="1">
    <source>
        <dbReference type="Proteomes" id="UP001652660"/>
    </source>
</evidence>
<keyword evidence="1" id="KW-1185">Reference proteome</keyword>
<accession>A0ABM4VUC9</accession>
<name>A0ABM4VUC9_COFAR</name>
<dbReference type="Gene3D" id="3.30.420.10">
    <property type="entry name" value="Ribonuclease H-like superfamily/Ribonuclease H"/>
    <property type="match status" value="1"/>
</dbReference>
<organism evidence="1 2">
    <name type="scientific">Coffea arabica</name>
    <name type="common">Arabian coffee</name>
    <dbReference type="NCBI Taxonomy" id="13443"/>
    <lineage>
        <taxon>Eukaryota</taxon>
        <taxon>Viridiplantae</taxon>
        <taxon>Streptophyta</taxon>
        <taxon>Embryophyta</taxon>
        <taxon>Tracheophyta</taxon>
        <taxon>Spermatophyta</taxon>
        <taxon>Magnoliopsida</taxon>
        <taxon>eudicotyledons</taxon>
        <taxon>Gunneridae</taxon>
        <taxon>Pentapetalae</taxon>
        <taxon>asterids</taxon>
        <taxon>lamiids</taxon>
        <taxon>Gentianales</taxon>
        <taxon>Rubiaceae</taxon>
        <taxon>Ixoroideae</taxon>
        <taxon>Gardenieae complex</taxon>
        <taxon>Bertiereae - Coffeeae clade</taxon>
        <taxon>Coffeeae</taxon>
        <taxon>Coffea</taxon>
    </lineage>
</organism>
<dbReference type="InterPro" id="IPR012337">
    <property type="entry name" value="RNaseH-like_sf"/>
</dbReference>
<proteinExistence type="predicted"/>
<dbReference type="SUPFAM" id="SSF53098">
    <property type="entry name" value="Ribonuclease H-like"/>
    <property type="match status" value="1"/>
</dbReference>
<evidence type="ECO:0000313" key="2">
    <source>
        <dbReference type="RefSeq" id="XP_071923142.1"/>
    </source>
</evidence>
<sequence length="275" mass="31836">MAKWQMILFEFDIIFTTQKAIKGQVIADHLAENSREDDYQPLHTYFYDEEILFVGTFEDMNESYLGWKLFFDGASNSFGVGIEAVLESLERNHHPTTAKLRFSCTNNMAKYETCIFGLKMALEMEIKDLIVFNKLAIEPIHIQLKEKLVHCLVVEKASECHPWYSDIKEFIKTGSYPPGTDSSTKNFLHRMLSKFFLSGGMLYKKTLDLGLLRCIDREEADYNERGAERTSIGATPYSLLHGMEAVLPAEIEIPFLRILMEIQLEEVKWVKQRHE</sequence>
<dbReference type="Proteomes" id="UP001652660">
    <property type="component" value="Chromosome 10e"/>
</dbReference>
<dbReference type="InterPro" id="IPR036397">
    <property type="entry name" value="RNaseH_sf"/>
</dbReference>
<reference evidence="2" key="1">
    <citation type="submission" date="2025-08" db="UniProtKB">
        <authorList>
            <consortium name="RefSeq"/>
        </authorList>
    </citation>
    <scope>IDENTIFICATION</scope>
    <source>
        <tissue evidence="2">Leaves</tissue>
    </source>
</reference>
<dbReference type="RefSeq" id="XP_071923142.1">
    <property type="nucleotide sequence ID" value="XM_072067041.1"/>
</dbReference>
<dbReference type="GeneID" id="140015144"/>
<gene>
    <name evidence="2" type="primary">LOC140015144</name>
</gene>